<evidence type="ECO:0000313" key="2">
    <source>
        <dbReference type="EMBL" id="TWU16993.1"/>
    </source>
</evidence>
<organism evidence="2 3">
    <name type="scientific">Allorhodopirellula heiligendammensis</name>
    <dbReference type="NCBI Taxonomy" id="2714739"/>
    <lineage>
        <taxon>Bacteria</taxon>
        <taxon>Pseudomonadati</taxon>
        <taxon>Planctomycetota</taxon>
        <taxon>Planctomycetia</taxon>
        <taxon>Pirellulales</taxon>
        <taxon>Pirellulaceae</taxon>
        <taxon>Allorhodopirellula</taxon>
    </lineage>
</organism>
<dbReference type="Proteomes" id="UP000319908">
    <property type="component" value="Unassembled WGS sequence"/>
</dbReference>
<proteinExistence type="predicted"/>
<keyword evidence="3" id="KW-1185">Reference proteome</keyword>
<dbReference type="EC" id="2.4.1.-" evidence="2"/>
<name>A0A5C6BXH4_9BACT</name>
<dbReference type="PANTHER" id="PTHR45947:SF3">
    <property type="entry name" value="SULFOQUINOVOSYL TRANSFERASE SQD2"/>
    <property type="match status" value="1"/>
</dbReference>
<dbReference type="InterPro" id="IPR050194">
    <property type="entry name" value="Glycosyltransferase_grp1"/>
</dbReference>
<keyword evidence="2" id="KW-0328">Glycosyltransferase</keyword>
<dbReference type="Pfam" id="PF00534">
    <property type="entry name" value="Glycos_transf_1"/>
    <property type="match status" value="1"/>
</dbReference>
<feature type="domain" description="Glycosyl transferase family 1" evidence="1">
    <location>
        <begin position="220"/>
        <end position="362"/>
    </location>
</feature>
<evidence type="ECO:0000259" key="1">
    <source>
        <dbReference type="Pfam" id="PF00534"/>
    </source>
</evidence>
<dbReference type="SUPFAM" id="SSF53756">
    <property type="entry name" value="UDP-Glycosyltransferase/glycogen phosphorylase"/>
    <property type="match status" value="1"/>
</dbReference>
<dbReference type="OrthoDB" id="9811902at2"/>
<reference evidence="2 3" key="1">
    <citation type="journal article" date="2020" name="Antonie Van Leeuwenhoek">
        <title>Rhodopirellula heiligendammensis sp. nov., Rhodopirellula pilleata sp. nov., and Rhodopirellula solitaria sp. nov. isolated from natural or artificial marine surfaces in Northern Germany and California, USA, and emended description of the genus Rhodopirellula.</title>
        <authorList>
            <person name="Kallscheuer N."/>
            <person name="Wiegand S."/>
            <person name="Jogler M."/>
            <person name="Boedeker C."/>
            <person name="Peeters S.H."/>
            <person name="Rast P."/>
            <person name="Heuer A."/>
            <person name="Jetten M.S.M."/>
            <person name="Rohde M."/>
            <person name="Jogler C."/>
        </authorList>
    </citation>
    <scope>NUCLEOTIDE SEQUENCE [LARGE SCALE GENOMIC DNA]</scope>
    <source>
        <strain evidence="2 3">Poly21</strain>
    </source>
</reference>
<accession>A0A5C6BXH4</accession>
<protein>
    <submittedName>
        <fullName evidence="2">Alpha-monoglucosyldiacylglycerol synthase</fullName>
        <ecNumber evidence="2">2.4.1.-</ecNumber>
    </submittedName>
</protein>
<evidence type="ECO:0000313" key="3">
    <source>
        <dbReference type="Proteomes" id="UP000319908"/>
    </source>
</evidence>
<keyword evidence="2" id="KW-0808">Transferase</keyword>
<gene>
    <name evidence="2" type="primary">mgs</name>
    <name evidence="2" type="ORF">Poly21_42020</name>
</gene>
<dbReference type="PANTHER" id="PTHR45947">
    <property type="entry name" value="SULFOQUINOVOSYL TRANSFERASE SQD2"/>
    <property type="match status" value="1"/>
</dbReference>
<comment type="caution">
    <text evidence="2">The sequence shown here is derived from an EMBL/GenBank/DDBJ whole genome shotgun (WGS) entry which is preliminary data.</text>
</comment>
<dbReference type="InterPro" id="IPR001296">
    <property type="entry name" value="Glyco_trans_1"/>
</dbReference>
<dbReference type="RefSeq" id="WP_146408512.1">
    <property type="nucleotide sequence ID" value="NZ_SJPU01000002.1"/>
</dbReference>
<dbReference type="AlphaFoldDB" id="A0A5C6BXH4"/>
<dbReference type="CDD" id="cd03801">
    <property type="entry name" value="GT4_PimA-like"/>
    <property type="match status" value="1"/>
</dbReference>
<dbReference type="Gene3D" id="3.40.50.2000">
    <property type="entry name" value="Glycogen Phosphorylase B"/>
    <property type="match status" value="2"/>
</dbReference>
<dbReference type="EMBL" id="SJPU01000002">
    <property type="protein sequence ID" value="TWU16993.1"/>
    <property type="molecule type" value="Genomic_DNA"/>
</dbReference>
<dbReference type="GO" id="GO:0016757">
    <property type="term" value="F:glycosyltransferase activity"/>
    <property type="evidence" value="ECO:0007669"/>
    <property type="project" value="UniProtKB-KW"/>
</dbReference>
<sequence>MRDRSTLAAKPIQQKTDRFQGKLAVIIGATGPYHIARLTALHRLLEKHGCQLALVLRNGRIAEYPWFADPGALPFEVVRAYNENDTEPQSFRSGRLVHHALSELKPDSIAFGMPSMAYLGPWLWGVKRGIPMVLFSESKLDDAPRKSWKERAKREIYGRFDAAIVGGPPHIEYAASFGIDRSCCFPGYDAVDNEHFRTGAAEARRRRASYSAQFDLPSHYWIAANRFVPKKNLPRLLEAYARYRVAMGEEAWKLVLMGDGPDKGLLLEKRKQLGLENHIILPGLIPYETLPIYYGLASAFVHASTTEQWGLVVNEAMASRLPILISKTCGCASVLLDEGHNGASFYPEQTESICQAFIDFHRTPVDNRVSMGLRSEAIVQQWGPDRFATSMWSALNSKRPPK</sequence>